<feature type="binding site" evidence="1">
    <location>
        <position position="449"/>
    </location>
    <ligand>
        <name>substrate</name>
    </ligand>
</feature>
<dbReference type="Gene3D" id="3.50.30.40">
    <property type="entry name" value="Ribonuclease E inhibitor RraA/RraA-like"/>
    <property type="match status" value="2"/>
</dbReference>
<dbReference type="Proteomes" id="UP000253845">
    <property type="component" value="Unassembled WGS sequence"/>
</dbReference>
<dbReference type="CDD" id="cd16841">
    <property type="entry name" value="RraA_family"/>
    <property type="match status" value="2"/>
</dbReference>
<keyword evidence="1" id="KW-0460">Magnesium</keyword>
<accession>A0A370BZI1</accession>
<dbReference type="VEuPathDB" id="FungiDB:M747DRAFT_238911"/>
<name>A0A370BZI1_ASPNG</name>
<evidence type="ECO:0000313" key="3">
    <source>
        <dbReference type="Proteomes" id="UP000253845"/>
    </source>
</evidence>
<feature type="binding site" evidence="1">
    <location>
        <begin position="427"/>
        <end position="430"/>
    </location>
    <ligand>
        <name>substrate</name>
    </ligand>
</feature>
<evidence type="ECO:0000256" key="1">
    <source>
        <dbReference type="PIRSR" id="PIRSR605493-1"/>
    </source>
</evidence>
<dbReference type="Pfam" id="PF03737">
    <property type="entry name" value="RraA-like"/>
    <property type="match status" value="2"/>
</dbReference>
<dbReference type="EMBL" id="KZ851918">
    <property type="protein sequence ID" value="RDH19475.1"/>
    <property type="molecule type" value="Genomic_DNA"/>
</dbReference>
<dbReference type="SUPFAM" id="SSF89562">
    <property type="entry name" value="RraA-like"/>
    <property type="match status" value="2"/>
</dbReference>
<sequence length="557" mass="60457">MIDILMLFKTDRHIPSVGRDDRKRQTTRDVPPRIPLPIYGVFASEPVYIRHIKRSSEYKLTKCFRSEYYCYMFSSILRFSFPKSVSNYNRKRMSDTSNFLDRLAALDTNTVSDALDVLNLRGATYGLRPLWNCPKIVGRASTVEVGPRIGTAPTPHPFAPTIDAVSSDDRILVIAGGLEGVSCWGDIIANAAKAKGIRGTVIDGVCRDIDGSVEVQYPLYGRAVTMISGRSRIVSVSAGKPVRVCGGVTVEQDDYVIADACGTVFVPAAHIAIVLTLAEQIHHREGQMVEAVRSGQTVSAVMRDSRFEQLRQETVSAAAAASPLSQENPRKASAEDQELVGLLRGLDSPAVSDALDSLGIAGQAWGIQPLSSSGSSNRRVTVGPAFTVRYVPASDPPGSVGDFLDDVAVGDVVVIDNSSRTDCTVWGDIMTHYAALRGVAGTVIDGVCRDVDLALEEGYPLYTAGRWMRTGKDRVQVGEVNGPVGIGKVRVESRDIVVADSNGVVIIPRSRVREVAELARTISESEAQIRELLTKRGATLAETRRQLGYHTLQRRRG</sequence>
<dbReference type="InterPro" id="IPR005493">
    <property type="entry name" value="RraA/RraA-like"/>
</dbReference>
<dbReference type="InterPro" id="IPR036704">
    <property type="entry name" value="RraA/RraA-like_sf"/>
</dbReference>
<dbReference type="AlphaFoldDB" id="A0A370BZI1"/>
<gene>
    <name evidence="2" type="ORF">M747DRAFT_238911</name>
</gene>
<proteinExistence type="predicted"/>
<reference evidence="2 3" key="1">
    <citation type="submission" date="2018-07" db="EMBL/GenBank/DDBJ databases">
        <title>Section-level genome sequencing of Aspergillus section Nigri to investigate inter- and intra-species variation.</title>
        <authorList>
            <consortium name="DOE Joint Genome Institute"/>
            <person name="Vesth T.C."/>
            <person name="Nybo J.L."/>
            <person name="Theobald S."/>
            <person name="Frisvad J.C."/>
            <person name="Larsen T.O."/>
            <person name="Nielsen K.F."/>
            <person name="Hoof J.B."/>
            <person name="Brandl J."/>
            <person name="Salamov A."/>
            <person name="Riley R."/>
            <person name="Gladden J.M."/>
            <person name="Phatale P."/>
            <person name="Nielsen M.T."/>
            <person name="Lyhne E.K."/>
            <person name="Kogle M.E."/>
            <person name="Strasser K."/>
            <person name="McDonnell E."/>
            <person name="Barry K."/>
            <person name="Clum A."/>
            <person name="Chen C."/>
            <person name="Nolan M."/>
            <person name="Sandor L."/>
            <person name="Kuo A."/>
            <person name="Lipzen A."/>
            <person name="Hainaut M."/>
            <person name="Drula E."/>
            <person name="Tsang A."/>
            <person name="Magnuson J.K."/>
            <person name="Henrissat B."/>
            <person name="Wiebenga A."/>
            <person name="Simmons B.A."/>
            <person name="Makela M.R."/>
            <person name="De vries R.P."/>
            <person name="Grigoriev I.V."/>
            <person name="Mortensen U.H."/>
            <person name="Baker S.E."/>
            <person name="Andersen M.R."/>
        </authorList>
    </citation>
    <scope>NUCLEOTIDE SEQUENCE [LARGE SCALE GENOMIC DNA]</scope>
    <source>
        <strain evidence="2 3">ATCC 13496</strain>
    </source>
</reference>
<evidence type="ECO:0000313" key="2">
    <source>
        <dbReference type="EMBL" id="RDH19475.1"/>
    </source>
</evidence>
<comment type="cofactor">
    <cofactor evidence="1">
        <name>Mg(2+)</name>
        <dbReference type="ChEBI" id="CHEBI:18420"/>
    </cofactor>
</comment>
<protein>
    <submittedName>
        <fullName evidence="2">RraA-like protein</fullName>
    </submittedName>
</protein>
<feature type="binding site" evidence="1">
    <location>
        <position position="450"/>
    </location>
    <ligand>
        <name>Mg(2+)</name>
        <dbReference type="ChEBI" id="CHEBI:18420"/>
    </ligand>
</feature>
<dbReference type="PANTHER" id="PTHR33254">
    <property type="entry name" value="4-HYDROXY-4-METHYL-2-OXOGLUTARATE ALDOLASE 3-RELATED"/>
    <property type="match status" value="1"/>
</dbReference>
<dbReference type="PANTHER" id="PTHR33254:SF4">
    <property type="entry name" value="4-HYDROXY-4-METHYL-2-OXOGLUTARATE ALDOLASE 3-RELATED"/>
    <property type="match status" value="1"/>
</dbReference>
<keyword evidence="1" id="KW-0479">Metal-binding</keyword>
<dbReference type="GO" id="GO:0046872">
    <property type="term" value="F:metal ion binding"/>
    <property type="evidence" value="ECO:0007669"/>
    <property type="project" value="UniProtKB-KW"/>
</dbReference>
<organism evidence="2 3">
    <name type="scientific">Aspergillus niger ATCC 13496</name>
    <dbReference type="NCBI Taxonomy" id="1353008"/>
    <lineage>
        <taxon>Eukaryota</taxon>
        <taxon>Fungi</taxon>
        <taxon>Dikarya</taxon>
        <taxon>Ascomycota</taxon>
        <taxon>Pezizomycotina</taxon>
        <taxon>Eurotiomycetes</taxon>
        <taxon>Eurotiomycetidae</taxon>
        <taxon>Eurotiales</taxon>
        <taxon>Aspergillaceae</taxon>
        <taxon>Aspergillus</taxon>
        <taxon>Aspergillus subgen. Circumdati</taxon>
    </lineage>
</organism>